<feature type="signal peptide" evidence="1">
    <location>
        <begin position="1"/>
        <end position="16"/>
    </location>
</feature>
<dbReference type="EMBL" id="CDMC01000002">
    <property type="protein sequence ID" value="CEN60375.1"/>
    <property type="molecule type" value="Genomic_DNA"/>
</dbReference>
<dbReference type="OMA" id="YECKIRS"/>
<sequence>MRATLLALALAALATADETSTVGTFGIHDSDLDSIAIPSFTSTGASVVSVNAVATTYEVSCLKDAPTESCSIKDPWTVTQGISTYRLNAGYTDFAGQIPLTATLDYDCSFETWSTSAACSLSFSWSGSASGAEQSSSWSTHTSLETGQVTYYELEVTGGLDKFDKPEATETPGGAAAVFAGPVQAMITGAPVVLAGVVAML</sequence>
<feature type="chain" id="PRO_5006858198" description="GPI anchored cell wall protein" evidence="1">
    <location>
        <begin position="17"/>
        <end position="201"/>
    </location>
</feature>
<evidence type="ECO:0000313" key="2">
    <source>
        <dbReference type="EMBL" id="CEN60375.1"/>
    </source>
</evidence>
<dbReference type="STRING" id="454130.A0A0U5GTJ3"/>
<gene>
    <name evidence="2" type="ORF">ASPCAL02815</name>
</gene>
<keyword evidence="1" id="KW-0732">Signal</keyword>
<accession>A0A0U5GTJ3</accession>
<dbReference type="Proteomes" id="UP000054771">
    <property type="component" value="Unassembled WGS sequence"/>
</dbReference>
<keyword evidence="3" id="KW-1185">Reference proteome</keyword>
<name>A0A0U5GTJ3_ASPCI</name>
<evidence type="ECO:0000256" key="1">
    <source>
        <dbReference type="SAM" id="SignalP"/>
    </source>
</evidence>
<dbReference type="OrthoDB" id="4991875at2759"/>
<evidence type="ECO:0000313" key="3">
    <source>
        <dbReference type="Proteomes" id="UP000054771"/>
    </source>
</evidence>
<organism evidence="2 3">
    <name type="scientific">Aspergillus calidoustus</name>
    <dbReference type="NCBI Taxonomy" id="454130"/>
    <lineage>
        <taxon>Eukaryota</taxon>
        <taxon>Fungi</taxon>
        <taxon>Dikarya</taxon>
        <taxon>Ascomycota</taxon>
        <taxon>Pezizomycotina</taxon>
        <taxon>Eurotiomycetes</taxon>
        <taxon>Eurotiomycetidae</taxon>
        <taxon>Eurotiales</taxon>
        <taxon>Aspergillaceae</taxon>
        <taxon>Aspergillus</taxon>
        <taxon>Aspergillus subgen. Nidulantes</taxon>
    </lineage>
</organism>
<protein>
    <recommendedName>
        <fullName evidence="4">GPI anchored cell wall protein</fullName>
    </recommendedName>
</protein>
<dbReference type="AlphaFoldDB" id="A0A0U5GTJ3"/>
<proteinExistence type="predicted"/>
<reference evidence="3" key="1">
    <citation type="journal article" date="2016" name="Genome Announc.">
        <title>Draft genome sequences of fungus Aspergillus calidoustus.</title>
        <authorList>
            <person name="Horn F."/>
            <person name="Linde J."/>
            <person name="Mattern D.J."/>
            <person name="Walther G."/>
            <person name="Guthke R."/>
            <person name="Scherlach K."/>
            <person name="Martin K."/>
            <person name="Brakhage A.A."/>
            <person name="Petzke L."/>
            <person name="Valiante V."/>
        </authorList>
    </citation>
    <scope>NUCLEOTIDE SEQUENCE [LARGE SCALE GENOMIC DNA]</scope>
    <source>
        <strain evidence="3">SF006504</strain>
    </source>
</reference>
<evidence type="ECO:0008006" key="4">
    <source>
        <dbReference type="Google" id="ProtNLM"/>
    </source>
</evidence>